<evidence type="ECO:0000256" key="3">
    <source>
        <dbReference type="ARBA" id="ARBA00022801"/>
    </source>
</evidence>
<accession>Q2NT88</accession>
<evidence type="ECO:0000313" key="7">
    <source>
        <dbReference type="Proteomes" id="UP000001932"/>
    </source>
</evidence>
<keyword evidence="4" id="KW-0460">Magnesium</keyword>
<dbReference type="HOGENOM" id="CLU_037162_19_3_6"/>
<gene>
    <name evidence="6" type="ordered locus">SG1362</name>
</gene>
<dbReference type="PRINTS" id="PR00502">
    <property type="entry name" value="NUDIXFAMILY"/>
</dbReference>
<dbReference type="EMBL" id="AP008232">
    <property type="protein sequence ID" value="BAE74637.1"/>
    <property type="molecule type" value="Genomic_DNA"/>
</dbReference>
<proteinExistence type="inferred from homology"/>
<keyword evidence="7" id="KW-1185">Reference proteome</keyword>
<dbReference type="KEGG" id="sgl:SG1362"/>
<dbReference type="InterPro" id="IPR047127">
    <property type="entry name" value="MutT-like"/>
</dbReference>
<dbReference type="Gene3D" id="3.90.79.10">
    <property type="entry name" value="Nucleoside Triphosphate Pyrophosphohydrolase"/>
    <property type="match status" value="1"/>
</dbReference>
<dbReference type="InterPro" id="IPR015797">
    <property type="entry name" value="NUDIX_hydrolase-like_dom_sf"/>
</dbReference>
<dbReference type="GO" id="GO:0006281">
    <property type="term" value="P:DNA repair"/>
    <property type="evidence" value="ECO:0007669"/>
    <property type="project" value="InterPro"/>
</dbReference>
<dbReference type="AlphaFoldDB" id="Q2NT88"/>
<comment type="similarity">
    <text evidence="2">Belongs to the Nudix hydrolase family.</text>
</comment>
<dbReference type="GO" id="GO:0044716">
    <property type="term" value="F:8-oxo-GDP phosphatase activity"/>
    <property type="evidence" value="ECO:0007669"/>
    <property type="project" value="TreeGrafter"/>
</dbReference>
<keyword evidence="3" id="KW-0378">Hydrolase</keyword>
<evidence type="ECO:0000256" key="2">
    <source>
        <dbReference type="ARBA" id="ARBA00005582"/>
    </source>
</evidence>
<sequence>MGGFRFVSTAQPLSVVAGLILRDGALLLARRGDNRDQPGLWELPGGKVEPGETQPQALRRELFEKLSLNAHIGAFVASQRHIVGVREIVLYGWRVTEFSGEPLLHCHSEYLWLAPARLRCRWRRWMPHSSKL</sequence>
<dbReference type="Proteomes" id="UP000001932">
    <property type="component" value="Chromosome"/>
</dbReference>
<evidence type="ECO:0000256" key="1">
    <source>
        <dbReference type="ARBA" id="ARBA00001946"/>
    </source>
</evidence>
<name>Q2NT88_SODGM</name>
<dbReference type="Pfam" id="PF00293">
    <property type="entry name" value="NUDIX"/>
    <property type="match status" value="1"/>
</dbReference>
<dbReference type="GO" id="GO:0035539">
    <property type="term" value="F:8-oxo-7,8-dihydrodeoxyguanosine triphosphate pyrophosphatase activity"/>
    <property type="evidence" value="ECO:0007669"/>
    <property type="project" value="TreeGrafter"/>
</dbReference>
<protein>
    <submittedName>
        <fullName evidence="6">Pyrophosphohydrolase</fullName>
    </submittedName>
</protein>
<dbReference type="PANTHER" id="PTHR47707">
    <property type="entry name" value="8-OXO-DGTP DIPHOSPHATASE"/>
    <property type="match status" value="1"/>
</dbReference>
<reference evidence="6 7" key="1">
    <citation type="journal article" date="2006" name="Genome Res.">
        <title>Massive genome erosion and functional adaptations provide insights into the symbiotic lifestyle of Sodalis glossinidius in the tsetse host.</title>
        <authorList>
            <person name="Toh H."/>
            <person name="Weiss B.L."/>
            <person name="Perkin S.A.H."/>
            <person name="Yamashita A."/>
            <person name="Oshima K."/>
            <person name="Hattori M."/>
            <person name="Aksoy S."/>
        </authorList>
    </citation>
    <scope>NUCLEOTIDE SEQUENCE [LARGE SCALE GENOMIC DNA]</scope>
    <source>
        <strain evidence="7">morsitans</strain>
    </source>
</reference>
<evidence type="ECO:0000313" key="6">
    <source>
        <dbReference type="EMBL" id="BAE74637.1"/>
    </source>
</evidence>
<evidence type="ECO:0000259" key="5">
    <source>
        <dbReference type="PROSITE" id="PS51462"/>
    </source>
</evidence>
<dbReference type="GO" id="GO:0044715">
    <property type="term" value="F:8-oxo-dGDP phosphatase activity"/>
    <property type="evidence" value="ECO:0007669"/>
    <property type="project" value="TreeGrafter"/>
</dbReference>
<feature type="domain" description="Nudix hydrolase" evidence="5">
    <location>
        <begin position="11"/>
        <end position="132"/>
    </location>
</feature>
<dbReference type="CDD" id="cd03425">
    <property type="entry name" value="NUDIX_MutT_NudA_like"/>
    <property type="match status" value="1"/>
</dbReference>
<organism evidence="6 7">
    <name type="scientific">Sodalis glossinidius (strain morsitans)</name>
    <dbReference type="NCBI Taxonomy" id="343509"/>
    <lineage>
        <taxon>Bacteria</taxon>
        <taxon>Pseudomonadati</taxon>
        <taxon>Pseudomonadota</taxon>
        <taxon>Gammaproteobacteria</taxon>
        <taxon>Enterobacterales</taxon>
        <taxon>Bruguierivoracaceae</taxon>
        <taxon>Sodalis</taxon>
    </lineage>
</organism>
<evidence type="ECO:0000256" key="4">
    <source>
        <dbReference type="ARBA" id="ARBA00022842"/>
    </source>
</evidence>
<dbReference type="PROSITE" id="PS51462">
    <property type="entry name" value="NUDIX"/>
    <property type="match status" value="1"/>
</dbReference>
<dbReference type="PANTHER" id="PTHR47707:SF2">
    <property type="entry name" value="CTP PYROPHOSPHOHYDROLASE"/>
    <property type="match status" value="1"/>
</dbReference>
<dbReference type="eggNOG" id="COG0494">
    <property type="taxonomic scope" value="Bacteria"/>
</dbReference>
<dbReference type="SUPFAM" id="SSF55811">
    <property type="entry name" value="Nudix"/>
    <property type="match status" value="1"/>
</dbReference>
<dbReference type="InterPro" id="IPR000086">
    <property type="entry name" value="NUDIX_hydrolase_dom"/>
</dbReference>
<dbReference type="GO" id="GO:0008413">
    <property type="term" value="F:8-oxo-7,8-dihydroguanosine triphosphate pyrophosphatase activity"/>
    <property type="evidence" value="ECO:0007669"/>
    <property type="project" value="TreeGrafter"/>
</dbReference>
<comment type="cofactor">
    <cofactor evidence="1">
        <name>Mg(2+)</name>
        <dbReference type="ChEBI" id="CHEBI:18420"/>
    </cofactor>
</comment>
<dbReference type="InterPro" id="IPR020476">
    <property type="entry name" value="Nudix_hydrolase"/>
</dbReference>